<dbReference type="PANTHER" id="PTHR46333:SF5">
    <property type="entry name" value="TRANSGLUTAMINASE-LIKE DOMAIN-CONTAINING PROTEIN"/>
    <property type="match status" value="1"/>
</dbReference>
<accession>A0ABR3YCI6</accession>
<dbReference type="PANTHER" id="PTHR46333">
    <property type="entry name" value="CYTOKINESIS PROTEIN 3"/>
    <property type="match status" value="1"/>
</dbReference>
<dbReference type="Proteomes" id="UP001583193">
    <property type="component" value="Unassembled WGS sequence"/>
</dbReference>
<feature type="domain" description="Transglutaminase-like" evidence="2">
    <location>
        <begin position="401"/>
        <end position="474"/>
    </location>
</feature>
<feature type="compositionally biased region" description="Polar residues" evidence="1">
    <location>
        <begin position="81"/>
        <end position="93"/>
    </location>
</feature>
<dbReference type="Gene3D" id="3.10.620.30">
    <property type="match status" value="1"/>
</dbReference>
<evidence type="ECO:0000313" key="4">
    <source>
        <dbReference type="Proteomes" id="UP001583193"/>
    </source>
</evidence>
<evidence type="ECO:0000259" key="2">
    <source>
        <dbReference type="SMART" id="SM00460"/>
    </source>
</evidence>
<dbReference type="SUPFAM" id="SSF54001">
    <property type="entry name" value="Cysteine proteinases"/>
    <property type="match status" value="1"/>
</dbReference>
<feature type="compositionally biased region" description="Pro residues" evidence="1">
    <location>
        <begin position="246"/>
        <end position="257"/>
    </location>
</feature>
<dbReference type="Pfam" id="PF01841">
    <property type="entry name" value="Transglut_core"/>
    <property type="match status" value="1"/>
</dbReference>
<dbReference type="EMBL" id="JAVDPF010000003">
    <property type="protein sequence ID" value="KAL1885184.1"/>
    <property type="molecule type" value="Genomic_DNA"/>
</dbReference>
<reference evidence="3 4" key="1">
    <citation type="journal article" date="2024" name="IMA Fungus">
        <title>IMA Genome - F19 : A genome assembly and annotation guide to empower mycologists, including annotated draft genome sequences of Ceratocystis pirilliformis, Diaporthe australafricana, Fusarium ophioides, Paecilomyces lecythidis, and Sporothrix stenoceras.</title>
        <authorList>
            <person name="Aylward J."/>
            <person name="Wilson A.M."/>
            <person name="Visagie C.M."/>
            <person name="Spraker J."/>
            <person name="Barnes I."/>
            <person name="Buitendag C."/>
            <person name="Ceriani C."/>
            <person name="Del Mar Angel L."/>
            <person name="du Plessis D."/>
            <person name="Fuchs T."/>
            <person name="Gasser K."/>
            <person name="Kramer D."/>
            <person name="Li W."/>
            <person name="Munsamy K."/>
            <person name="Piso A."/>
            <person name="Price J.L."/>
            <person name="Sonnekus B."/>
            <person name="Thomas C."/>
            <person name="van der Nest A."/>
            <person name="van Dijk A."/>
            <person name="van Heerden A."/>
            <person name="van Vuuren N."/>
            <person name="Yilmaz N."/>
            <person name="Duong T.A."/>
            <person name="van der Merwe N.A."/>
            <person name="Wingfield M.J."/>
            <person name="Wingfield B.D."/>
        </authorList>
    </citation>
    <scope>NUCLEOTIDE SEQUENCE [LARGE SCALE GENOMIC DNA]</scope>
    <source>
        <strain evidence="3 4">CMW 18167</strain>
    </source>
</reference>
<protein>
    <recommendedName>
        <fullName evidence="2">Transglutaminase-like domain-containing protein</fullName>
    </recommendedName>
</protein>
<evidence type="ECO:0000313" key="3">
    <source>
        <dbReference type="EMBL" id="KAL1885184.1"/>
    </source>
</evidence>
<keyword evidence="4" id="KW-1185">Reference proteome</keyword>
<sequence length="684" mass="74287">MAEEPQMQTLQQRIAALNQAQVGRNPNGASASQPPRPPVARNRTVNNPPHEVNGAAASHTAIGNEPAGFRQDGLLPPPTNIRRTGQKSDNTAAKTPPLPARKSPALPPRRPSSQSQRRDSLESTTSGVSISTIASTGTSRTSSTLESGPRTVRAPAWGETQLPPLPPRRSESEGPKPALPSRPRPKSAVSERSLPPVSVPPRPPPRLPSRQPSNDSEAPVPKLPPRRPNANGTSQPVDSTEDHGIRPPPRKLPPPAPSSSALDKIRQSSFAGLNKQEPSIPPRPGSISNGTPPPVPLSSRPDLSKIQATKPRLGSNGVYAAQSTGCLICRDFSGPDTHATRYPRHSLPTQDLAWLARELTAPFPSDTDKARVIFTWLHHNISYDVDAFFNNRVKPSTPANTLATGLAVCEGYAGLFSTLATYAGLEAIVIGGHGKGFGFQSLAPGSALPPFQSSHAWNAVKIDGGKWKLVDPCWGAGAVNGRNQPYIQRFNPAEFTMSNDEFGLRHYPANKEHFFRDDGRIMSWEEYIFGNGFQQPHLYSDTGKNHIGEQSFLPAVKQISIYQPGPLRFQFSLVCPHWSITQHSKQPGPLVFLLLIHGIDGRNEERLVFEHVRGSNPNGGGDLWYLDVPDPRMLGAPGQKLQIASVTSFGDRQDAHGLTVREFREQQNRVGMAFAFIAEWELVA</sequence>
<comment type="caution">
    <text evidence="3">The sequence shown here is derived from an EMBL/GenBank/DDBJ whole genome shotgun (WGS) entry which is preliminary data.</text>
</comment>
<evidence type="ECO:0000256" key="1">
    <source>
        <dbReference type="SAM" id="MobiDB-lite"/>
    </source>
</evidence>
<organism evidence="3 4">
    <name type="scientific">Paecilomyces lecythidis</name>
    <dbReference type="NCBI Taxonomy" id="3004212"/>
    <lineage>
        <taxon>Eukaryota</taxon>
        <taxon>Fungi</taxon>
        <taxon>Dikarya</taxon>
        <taxon>Ascomycota</taxon>
        <taxon>Pezizomycotina</taxon>
        <taxon>Eurotiomycetes</taxon>
        <taxon>Eurotiomycetidae</taxon>
        <taxon>Eurotiales</taxon>
        <taxon>Thermoascaceae</taxon>
        <taxon>Paecilomyces</taxon>
    </lineage>
</organism>
<feature type="compositionally biased region" description="Pro residues" evidence="1">
    <location>
        <begin position="197"/>
        <end position="207"/>
    </location>
</feature>
<dbReference type="InterPro" id="IPR052557">
    <property type="entry name" value="CAP/Cytokinesis_protein"/>
</dbReference>
<dbReference type="InterPro" id="IPR038765">
    <property type="entry name" value="Papain-like_cys_pep_sf"/>
</dbReference>
<name>A0ABR3YCI6_9EURO</name>
<feature type="compositionally biased region" description="Polar residues" evidence="1">
    <location>
        <begin position="122"/>
        <end position="146"/>
    </location>
</feature>
<feature type="compositionally biased region" description="Polar residues" evidence="1">
    <location>
        <begin position="16"/>
        <end position="33"/>
    </location>
</feature>
<dbReference type="InterPro" id="IPR002931">
    <property type="entry name" value="Transglutaminase-like"/>
</dbReference>
<feature type="region of interest" description="Disordered" evidence="1">
    <location>
        <begin position="16"/>
        <end position="302"/>
    </location>
</feature>
<dbReference type="SMART" id="SM00460">
    <property type="entry name" value="TGc"/>
    <property type="match status" value="1"/>
</dbReference>
<gene>
    <name evidence="3" type="ORF">Plec18167_001841</name>
</gene>
<proteinExistence type="predicted"/>